<dbReference type="eggNOG" id="COG1175">
    <property type="taxonomic scope" value="Bacteria"/>
</dbReference>
<keyword evidence="3" id="KW-1003">Cell membrane</keyword>
<evidence type="ECO:0000256" key="6">
    <source>
        <dbReference type="ARBA" id="ARBA00023136"/>
    </source>
</evidence>
<dbReference type="InterPro" id="IPR035906">
    <property type="entry name" value="MetI-like_sf"/>
</dbReference>
<proteinExistence type="inferred from homology"/>
<dbReference type="PANTHER" id="PTHR43227:SF7">
    <property type="entry name" value="ARABINOOLIGOSACCHARIDES TRANSPORT SYSTEM PERMEASE PROTEIN ARAP"/>
    <property type="match status" value="1"/>
</dbReference>
<comment type="subcellular location">
    <subcellularLocation>
        <location evidence="1 7">Cell membrane</location>
        <topology evidence="1 7">Multi-pass membrane protein</topology>
    </subcellularLocation>
</comment>
<feature type="transmembrane region" description="Helical" evidence="7">
    <location>
        <begin position="109"/>
        <end position="130"/>
    </location>
</feature>
<feature type="transmembrane region" description="Helical" evidence="7">
    <location>
        <begin position="77"/>
        <end position="97"/>
    </location>
</feature>
<evidence type="ECO:0000313" key="9">
    <source>
        <dbReference type="EMBL" id="CUN75287.1"/>
    </source>
</evidence>
<dbReference type="PANTHER" id="PTHR43227">
    <property type="entry name" value="BLL4140 PROTEIN"/>
    <property type="match status" value="1"/>
</dbReference>
<feature type="domain" description="ABC transmembrane type-1" evidence="8">
    <location>
        <begin position="71"/>
        <end position="287"/>
    </location>
</feature>
<dbReference type="AlphaFoldDB" id="A0A173ZGN9"/>
<dbReference type="GO" id="GO:0055085">
    <property type="term" value="P:transmembrane transport"/>
    <property type="evidence" value="ECO:0007669"/>
    <property type="project" value="InterPro"/>
</dbReference>
<organism evidence="9 10">
    <name type="scientific">Blautia wexlerae</name>
    <dbReference type="NCBI Taxonomy" id="418240"/>
    <lineage>
        <taxon>Bacteria</taxon>
        <taxon>Bacillati</taxon>
        <taxon>Bacillota</taxon>
        <taxon>Clostridia</taxon>
        <taxon>Lachnospirales</taxon>
        <taxon>Lachnospiraceae</taxon>
        <taxon>Blautia</taxon>
    </lineage>
</organism>
<evidence type="ECO:0000256" key="3">
    <source>
        <dbReference type="ARBA" id="ARBA00022475"/>
    </source>
</evidence>
<evidence type="ECO:0000256" key="4">
    <source>
        <dbReference type="ARBA" id="ARBA00022692"/>
    </source>
</evidence>
<dbReference type="PROSITE" id="PS50928">
    <property type="entry name" value="ABC_TM1"/>
    <property type="match status" value="1"/>
</dbReference>
<evidence type="ECO:0000313" key="10">
    <source>
        <dbReference type="Proteomes" id="UP000095431"/>
    </source>
</evidence>
<dbReference type="Pfam" id="PF00528">
    <property type="entry name" value="BPD_transp_1"/>
    <property type="match status" value="1"/>
</dbReference>
<dbReference type="RefSeq" id="WP_330380914.1">
    <property type="nucleotide sequence ID" value="NZ_BTHH01000004.1"/>
</dbReference>
<keyword evidence="2 7" id="KW-0813">Transport</keyword>
<feature type="transmembrane region" description="Helical" evidence="7">
    <location>
        <begin position="266"/>
        <end position="290"/>
    </location>
</feature>
<dbReference type="SUPFAM" id="SSF161098">
    <property type="entry name" value="MetI-like"/>
    <property type="match status" value="1"/>
</dbReference>
<dbReference type="EMBL" id="CYZN01000005">
    <property type="protein sequence ID" value="CUN75287.1"/>
    <property type="molecule type" value="Genomic_DNA"/>
</dbReference>
<accession>A0A173ZGN9</accession>
<dbReference type="Proteomes" id="UP000095431">
    <property type="component" value="Unassembled WGS sequence"/>
</dbReference>
<feature type="transmembrane region" description="Helical" evidence="7">
    <location>
        <begin position="160"/>
        <end position="180"/>
    </location>
</feature>
<reference evidence="9 10" key="1">
    <citation type="submission" date="2015-09" db="EMBL/GenBank/DDBJ databases">
        <authorList>
            <consortium name="Pathogen Informatics"/>
        </authorList>
    </citation>
    <scope>NUCLEOTIDE SEQUENCE [LARGE SCALE GENOMIC DNA]</scope>
    <source>
        <strain evidence="9 10">2789STDY5834863</strain>
    </source>
</reference>
<feature type="transmembrane region" description="Helical" evidence="7">
    <location>
        <begin position="12"/>
        <end position="32"/>
    </location>
</feature>
<keyword evidence="5 7" id="KW-1133">Transmembrane helix</keyword>
<evidence type="ECO:0000256" key="5">
    <source>
        <dbReference type="ARBA" id="ARBA00022989"/>
    </source>
</evidence>
<dbReference type="InterPro" id="IPR050809">
    <property type="entry name" value="UgpAE/MalFG_permease"/>
</dbReference>
<dbReference type="CDD" id="cd06261">
    <property type="entry name" value="TM_PBP2"/>
    <property type="match status" value="1"/>
</dbReference>
<evidence type="ECO:0000256" key="2">
    <source>
        <dbReference type="ARBA" id="ARBA00022448"/>
    </source>
</evidence>
<name>A0A173ZGN9_9FIRM</name>
<evidence type="ECO:0000259" key="8">
    <source>
        <dbReference type="PROSITE" id="PS50928"/>
    </source>
</evidence>
<dbReference type="InterPro" id="IPR000515">
    <property type="entry name" value="MetI-like"/>
</dbReference>
<keyword evidence="4 7" id="KW-0812">Transmembrane</keyword>
<evidence type="ECO:0000256" key="7">
    <source>
        <dbReference type="RuleBase" id="RU363032"/>
    </source>
</evidence>
<keyword evidence="6 7" id="KW-0472">Membrane</keyword>
<dbReference type="GO" id="GO:0005886">
    <property type="term" value="C:plasma membrane"/>
    <property type="evidence" value="ECO:0007669"/>
    <property type="project" value="UniProtKB-SubCell"/>
</dbReference>
<sequence length="299" mass="33687">MNKVKKMLYSQKVAPYVFVLPFVISLLVFWLYPLISGIVMSFQDISFGGSQWVGLKHYQKLASDKFFKTAVFNSVEYMLLTLLLLIPIPMLLAVLMESRLTKAKGVWKVIMYIPALTSVVISGMLFRLMFSEGDNGQMNQLMHLLGNASIPWLKEKTTGWVALLLLCMWRWTGVNMLYFISGLKSIDTSLYESADIDGANAKQKFWYLTLPLLKPTTIYVVTISVYAGLSMFLESFMLWNGNSSPKNIGLTIVGYLYKRGIEKNDMGYACAVGMVLLVIALAINIVQLVATGTFKKEEK</sequence>
<protein>
    <submittedName>
        <fullName evidence="9">Inner membrane ABC transporter permease protein ycjO</fullName>
    </submittedName>
</protein>
<dbReference type="Gene3D" id="1.10.3720.10">
    <property type="entry name" value="MetI-like"/>
    <property type="match status" value="1"/>
</dbReference>
<gene>
    <name evidence="9" type="primary">ycjO_5</name>
    <name evidence="9" type="ORF">ERS852478_00987</name>
</gene>
<evidence type="ECO:0000256" key="1">
    <source>
        <dbReference type="ARBA" id="ARBA00004651"/>
    </source>
</evidence>
<comment type="similarity">
    <text evidence="7">Belongs to the binding-protein-dependent transport system permease family.</text>
</comment>